<dbReference type="GO" id="GO:0005085">
    <property type="term" value="F:guanyl-nucleotide exchange factor activity"/>
    <property type="evidence" value="ECO:0007669"/>
    <property type="project" value="UniProtKB-KW"/>
</dbReference>
<dbReference type="Proteomes" id="UP000694388">
    <property type="component" value="Unplaced"/>
</dbReference>
<feature type="compositionally biased region" description="Basic and acidic residues" evidence="8">
    <location>
        <begin position="832"/>
        <end position="846"/>
    </location>
</feature>
<dbReference type="FunFam" id="1.20.900.10:FF:000008">
    <property type="entry name" value="rho guanine nucleotide exchange factor 25"/>
    <property type="match status" value="1"/>
</dbReference>
<dbReference type="SUPFAM" id="SSF48065">
    <property type="entry name" value="DBL homology domain (DH-domain)"/>
    <property type="match status" value="2"/>
</dbReference>
<dbReference type="SMART" id="SM00325">
    <property type="entry name" value="RhoGEF"/>
    <property type="match status" value="2"/>
</dbReference>
<dbReference type="PROSITE" id="PS50010">
    <property type="entry name" value="DH_2"/>
    <property type="match status" value="2"/>
</dbReference>
<proteinExistence type="predicted"/>
<feature type="domain" description="PH" evidence="10">
    <location>
        <begin position="1037"/>
        <end position="1149"/>
    </location>
</feature>
<dbReference type="InterPro" id="IPR018159">
    <property type="entry name" value="Spectrin/alpha-actinin"/>
</dbReference>
<evidence type="ECO:0000313" key="12">
    <source>
        <dbReference type="Ensembl" id="ENSEBUP00000022286.1"/>
    </source>
</evidence>
<feature type="domain" description="DH" evidence="11">
    <location>
        <begin position="850"/>
        <end position="1025"/>
    </location>
</feature>
<feature type="compositionally biased region" description="Polar residues" evidence="8">
    <location>
        <begin position="1187"/>
        <end position="1196"/>
    </location>
</feature>
<keyword evidence="13" id="KW-1185">Reference proteome</keyword>
<accession>A0A8C4QY00</accession>
<feature type="coiled-coil region" evidence="7">
    <location>
        <begin position="482"/>
        <end position="516"/>
    </location>
</feature>
<dbReference type="OMA" id="KEHHTEC"/>
<dbReference type="GO" id="GO:0019898">
    <property type="term" value="C:extrinsic component of membrane"/>
    <property type="evidence" value="ECO:0007669"/>
    <property type="project" value="TreeGrafter"/>
</dbReference>
<evidence type="ECO:0000256" key="1">
    <source>
        <dbReference type="ARBA" id="ARBA00004496"/>
    </source>
</evidence>
<dbReference type="PROSITE" id="PS50002">
    <property type="entry name" value="SH3"/>
    <property type="match status" value="1"/>
</dbReference>
<dbReference type="PANTHER" id="PTHR22826">
    <property type="entry name" value="RHO GUANINE EXCHANGE FACTOR-RELATED"/>
    <property type="match status" value="1"/>
</dbReference>
<dbReference type="SMART" id="SM00150">
    <property type="entry name" value="SPEC"/>
    <property type="match status" value="3"/>
</dbReference>
<dbReference type="Pfam" id="PF16609">
    <property type="entry name" value="SH3-RhoG_link"/>
    <property type="match status" value="1"/>
</dbReference>
<dbReference type="Pfam" id="PF23323">
    <property type="entry name" value="Spectrin_6"/>
    <property type="match status" value="1"/>
</dbReference>
<evidence type="ECO:0000256" key="3">
    <source>
        <dbReference type="ARBA" id="ARBA00022490"/>
    </source>
</evidence>
<name>A0A8C4QY00_EPTBU</name>
<dbReference type="SUPFAM" id="SSF50729">
    <property type="entry name" value="PH domain-like"/>
    <property type="match status" value="2"/>
</dbReference>
<dbReference type="InterPro" id="IPR051336">
    <property type="entry name" value="RhoGEF_Guanine_NuclExch_SF"/>
</dbReference>
<dbReference type="Gene3D" id="2.30.30.40">
    <property type="entry name" value="SH3 Domains"/>
    <property type="match status" value="1"/>
</dbReference>
<dbReference type="InterPro" id="IPR047054">
    <property type="entry name" value="Kalirin_TRIO_PH_1"/>
</dbReference>
<dbReference type="Pfam" id="PF00621">
    <property type="entry name" value="RhoGEF"/>
    <property type="match status" value="2"/>
</dbReference>
<dbReference type="PROSITE" id="PS50003">
    <property type="entry name" value="PH_DOMAIN"/>
    <property type="match status" value="1"/>
</dbReference>
<dbReference type="InterPro" id="IPR055251">
    <property type="entry name" value="SOS1_NGEF_PH"/>
</dbReference>
<dbReference type="FunFam" id="1.20.58.60:FF:000023">
    <property type="entry name" value="Kalirin RhoGEF kinase b"/>
    <property type="match status" value="1"/>
</dbReference>
<evidence type="ECO:0000256" key="8">
    <source>
        <dbReference type="SAM" id="MobiDB-lite"/>
    </source>
</evidence>
<evidence type="ECO:0000256" key="6">
    <source>
        <dbReference type="PROSITE-ProRule" id="PRU00192"/>
    </source>
</evidence>
<evidence type="ECO:0000256" key="4">
    <source>
        <dbReference type="ARBA" id="ARBA00022553"/>
    </source>
</evidence>
<dbReference type="GeneTree" id="ENSGT00940000154766"/>
<protein>
    <submittedName>
        <fullName evidence="12">Uncharacterized protein</fullName>
    </submittedName>
</protein>
<dbReference type="Pfam" id="PF22697">
    <property type="entry name" value="SOS1_NGEF_PH"/>
    <property type="match status" value="2"/>
</dbReference>
<feature type="region of interest" description="Disordered" evidence="8">
    <location>
        <begin position="1157"/>
        <end position="1196"/>
    </location>
</feature>
<organism evidence="12 13">
    <name type="scientific">Eptatretus burgeri</name>
    <name type="common">Inshore hagfish</name>
    <dbReference type="NCBI Taxonomy" id="7764"/>
    <lineage>
        <taxon>Eukaryota</taxon>
        <taxon>Metazoa</taxon>
        <taxon>Chordata</taxon>
        <taxon>Craniata</taxon>
        <taxon>Vertebrata</taxon>
        <taxon>Cyclostomata</taxon>
        <taxon>Myxini</taxon>
        <taxon>Myxiniformes</taxon>
        <taxon>Myxinidae</taxon>
        <taxon>Eptatretinae</taxon>
        <taxon>Eptatretus</taxon>
    </lineage>
</organism>
<reference evidence="12" key="2">
    <citation type="submission" date="2025-09" db="UniProtKB">
        <authorList>
            <consortium name="Ensembl"/>
        </authorList>
    </citation>
    <scope>IDENTIFICATION</scope>
</reference>
<comment type="subcellular location">
    <subcellularLocation>
        <location evidence="1">Cytoplasm</location>
    </subcellularLocation>
</comment>
<keyword evidence="3" id="KW-0963">Cytoplasm</keyword>
<dbReference type="Gene3D" id="1.20.58.60">
    <property type="match status" value="3"/>
</dbReference>
<dbReference type="InterPro" id="IPR000219">
    <property type="entry name" value="DH_dom"/>
</dbReference>
<dbReference type="CDD" id="cd00160">
    <property type="entry name" value="RhoGEF"/>
    <property type="match status" value="2"/>
</dbReference>
<feature type="region of interest" description="Disordered" evidence="8">
    <location>
        <begin position="1290"/>
        <end position="1374"/>
    </location>
</feature>
<keyword evidence="7" id="KW-0175">Coiled coil</keyword>
<feature type="domain" description="DH" evidence="11">
    <location>
        <begin position="1484"/>
        <end position="1660"/>
    </location>
</feature>
<dbReference type="InterPro" id="IPR058918">
    <property type="entry name" value="KALRN/TRIO-like_spectrin"/>
</dbReference>
<dbReference type="InterPro" id="IPR036028">
    <property type="entry name" value="SH3-like_dom_sf"/>
</dbReference>
<evidence type="ECO:0000313" key="13">
    <source>
        <dbReference type="Proteomes" id="UP000694388"/>
    </source>
</evidence>
<feature type="compositionally biased region" description="Polar residues" evidence="8">
    <location>
        <begin position="1298"/>
        <end position="1312"/>
    </location>
</feature>
<dbReference type="SUPFAM" id="SSF50044">
    <property type="entry name" value="SH3-domain"/>
    <property type="match status" value="1"/>
</dbReference>
<feature type="region of interest" description="Disordered" evidence="8">
    <location>
        <begin position="802"/>
        <end position="846"/>
    </location>
</feature>
<dbReference type="FunFam" id="1.20.900.10:FF:000001">
    <property type="entry name" value="Guanine nucleotide exchange factor DBS"/>
    <property type="match status" value="1"/>
</dbReference>
<keyword evidence="5" id="KW-0344">Guanine-nucleotide releasing factor</keyword>
<sequence>MDGARQAVMVTFQQMLIVLKWLFFHHQDLQDTIQEAYSETSREGRCLLDLLERPPSPSGGECLTASANYSSAVHRVLEQVHTVLERQRQLEAVWQVRRNRLHQRMQLLVFQQDVAQVLEWIDTHGETFLSKHTGVGKSLNRARALQKRHKDFEEVAQNTYVNADKLLEAAEQLAQSGECEPEEVYQAAHQLEERVQDFVQRVGQRKRLLDLSVSFHMRIVEVWSWLQEIHNEEIDGICETCGIEDLQELMTDCSRRRQEALEIISKVIGDGEGLMQQLREGSSRSGRPPHGSSLAYLQDVMQRLSEDRGHVDQIFQERATRLELLLRFHAFKRQALEVKSSLLSWHEVIVQRGTTIFRDDQMDPERQLRFHSDKSLVLNSLALDTLQHGEDVLTRLAEQNSWLELHCDSDGDIMKKLHEMLEDLQSVRLELEAEAEQHTQRLRQKLQLSDLQKESRQVLKWIENADSMLNANQMPACSLAEAEQMQREHEQLQGIVEETHENAMQLQHRAKSLLQNGHQAGDEVRLCAASVAHQWQLLMHRVQESLKLISASIAFYKTSQQVCSVLESLEQEYKRQEDWCKACDKQGGGTEFDHVLPKITRHLEQKEAFLKACTLARRNAQVFLKCIHRNASSQPSILNPTHGPETKIRGILNELHERENNVLLHWATMKKSLEQCQQFLLFERSAKQIIGWIQNTGHAFLTSHPIPSQDIGHNGELLEEWDRFVMSAKENRDKVQLLLQLARTFISRGHSHSTELQHWLEVIDKQYQDFASGADSRRLELRSTFGLPELESDDQLRLGSFSEEPVDEQSEQASHEDRIEGSPDRLNLSDVTMRKPRSEMNDDKRKSARRKEFIMAELLRTERAYVQDLLDCMESYIWEMTSGIEVIPPGILNKENIIFGNIREIHDFHSNIFLKELEKYEQLPEDVGHCFVTWANKFQMYVTYCKNKPKSNKLILEHGGVFFDEIQQRKNLGNSISSSLIKPVQRITKYQLLLKELLTCCEEGTGEIREGLDVMLSVPKKANDAMHLSMLEGFENELAAQGELLIQDSFQVWDSRSLFRKVRDRHIFLFEMSLVFSKETKDSSGRTKYHFKHKILTSDLGLSEHVEGDPCKFALWGGRTPTSDNRVVLRASSLDMKQEWIKNIHGAIQERTIHLKGNLKEPIQPPKVPEQKQRGSRDGGEDMDSLGDSSSQPDTVSLASRMSQITVDSDRLSTGGEQTVATEDFIGTGPGELSVHRGETLEVLERSKERADWWLVRSGDGPQSSEGLVPASTLGMARSRSSLEIEGILPQAKDGPVKSSNQDNTPGTSLPLSHSPVGDASGQSSPAAKRGSKALRKWLRSPVRRLGSGGIKTPELGKKGSGKTNKKAQEGQKSIEPGVVNVAATLDDEVERKTLEGEGKSAVKTTLEAVGTYGEEEGEDGPESITLPPPMEIQQHKLLHNGQTLDDKPPMKAYETAAPSTGLNESQSSSLMIENEHISKALKQRRLVLQELVESENDYVKDLSLVVEGYMTLMKEDGVPDDMKGKDKIVFGNIHQIFDWHREFFLNELQKCLEDPEMLPILFIKYERRLHMYIVYCQNKPKSEYIVSEYIETYFEDLKQRLEHRLQLNDLLIKPVQRITKYQLLLKDFLKYTEKAGLDTTEAKKAVDVMCVVPKRCNDMMTVGRLQGFEPPLFSPTSTQGKLTAQGRLLLQDTFLVNQQDSGLLSRSKERHLFLFEQILIFSEPLDRKKGFSMSNFLFKHSIKVIAF</sequence>
<keyword evidence="4" id="KW-0597">Phosphoprotein</keyword>
<dbReference type="Gene3D" id="2.30.29.30">
    <property type="entry name" value="Pleckstrin-homology domain (PH domain)/Phosphotyrosine-binding domain (PTB)"/>
    <property type="match status" value="2"/>
</dbReference>
<keyword evidence="2 6" id="KW-0728">SH3 domain</keyword>
<evidence type="ECO:0000259" key="11">
    <source>
        <dbReference type="PROSITE" id="PS50010"/>
    </source>
</evidence>
<dbReference type="SUPFAM" id="SSF46966">
    <property type="entry name" value="Spectrin repeat"/>
    <property type="match status" value="3"/>
</dbReference>
<feature type="compositionally biased region" description="Basic residues" evidence="8">
    <location>
        <begin position="1330"/>
        <end position="1343"/>
    </location>
</feature>
<evidence type="ECO:0000256" key="2">
    <source>
        <dbReference type="ARBA" id="ARBA00022443"/>
    </source>
</evidence>
<dbReference type="CDD" id="cd00176">
    <property type="entry name" value="SPEC"/>
    <property type="match status" value="2"/>
</dbReference>
<feature type="compositionally biased region" description="Basic and acidic residues" evidence="8">
    <location>
        <begin position="813"/>
        <end position="823"/>
    </location>
</feature>
<dbReference type="GO" id="GO:0005737">
    <property type="term" value="C:cytoplasm"/>
    <property type="evidence" value="ECO:0007669"/>
    <property type="project" value="UniProtKB-SubCell"/>
</dbReference>
<dbReference type="SMART" id="SM00233">
    <property type="entry name" value="PH"/>
    <property type="match status" value="1"/>
</dbReference>
<evidence type="ECO:0000259" key="10">
    <source>
        <dbReference type="PROSITE" id="PS50003"/>
    </source>
</evidence>
<evidence type="ECO:0000256" key="5">
    <source>
        <dbReference type="ARBA" id="ARBA00022658"/>
    </source>
</evidence>
<dbReference type="InterPro" id="IPR001849">
    <property type="entry name" value="PH_domain"/>
</dbReference>
<dbReference type="Gene3D" id="1.20.900.10">
    <property type="entry name" value="Dbl homology (DH) domain"/>
    <property type="match status" value="2"/>
</dbReference>
<dbReference type="CDD" id="cd13240">
    <property type="entry name" value="PH1_Kalirin_Trio_like"/>
    <property type="match status" value="1"/>
</dbReference>
<evidence type="ECO:0000256" key="7">
    <source>
        <dbReference type="SAM" id="Coils"/>
    </source>
</evidence>
<dbReference type="InterPro" id="IPR001452">
    <property type="entry name" value="SH3_domain"/>
</dbReference>
<feature type="compositionally biased region" description="Basic and acidic residues" evidence="8">
    <location>
        <begin position="1169"/>
        <end position="1180"/>
    </location>
</feature>
<dbReference type="InterPro" id="IPR035899">
    <property type="entry name" value="DBL_dom_sf"/>
</dbReference>
<dbReference type="FunFam" id="2.30.29.30:FF:000040">
    <property type="entry name" value="Kalirin RhoGEF kinase b"/>
    <property type="match status" value="1"/>
</dbReference>
<dbReference type="GO" id="GO:0007411">
    <property type="term" value="P:axon guidance"/>
    <property type="evidence" value="ECO:0007669"/>
    <property type="project" value="TreeGrafter"/>
</dbReference>
<feature type="domain" description="SH3" evidence="9">
    <location>
        <begin position="1214"/>
        <end position="1279"/>
    </location>
</feature>
<reference evidence="12" key="1">
    <citation type="submission" date="2025-08" db="UniProtKB">
        <authorList>
            <consortium name="Ensembl"/>
        </authorList>
    </citation>
    <scope>IDENTIFICATION</scope>
</reference>
<dbReference type="InterPro" id="IPR002017">
    <property type="entry name" value="Spectrin_repeat"/>
</dbReference>
<dbReference type="Ensembl" id="ENSEBUT00000022862.1">
    <property type="protein sequence ID" value="ENSEBUP00000022286.1"/>
    <property type="gene ID" value="ENSEBUG00000013721.1"/>
</dbReference>
<dbReference type="PANTHER" id="PTHR22826:SF106">
    <property type="entry name" value="TRIO, ISOFORM A"/>
    <property type="match status" value="1"/>
</dbReference>
<dbReference type="SMART" id="SM00326">
    <property type="entry name" value="SH3"/>
    <property type="match status" value="1"/>
</dbReference>
<dbReference type="Pfam" id="PF00435">
    <property type="entry name" value="Spectrin"/>
    <property type="match status" value="3"/>
</dbReference>
<feature type="coiled-coil region" evidence="7">
    <location>
        <begin position="414"/>
        <end position="448"/>
    </location>
</feature>
<evidence type="ECO:0000259" key="9">
    <source>
        <dbReference type="PROSITE" id="PS50002"/>
    </source>
</evidence>
<dbReference type="InterPro" id="IPR011993">
    <property type="entry name" value="PH-like_dom_sf"/>
</dbReference>
<dbReference type="Pfam" id="PF00018">
    <property type="entry name" value="SH3_1"/>
    <property type="match status" value="1"/>
</dbReference>